<keyword evidence="4" id="KW-0540">Nuclease</keyword>
<dbReference type="GO" id="GO:0006260">
    <property type="term" value="P:DNA replication"/>
    <property type="evidence" value="ECO:0007669"/>
    <property type="project" value="UniProtKB-KW"/>
</dbReference>
<evidence type="ECO:0000256" key="9">
    <source>
        <dbReference type="ARBA" id="ARBA00023124"/>
    </source>
</evidence>
<dbReference type="Gene3D" id="3.40.1310.20">
    <property type="match status" value="1"/>
</dbReference>
<feature type="region of interest" description="Disordered" evidence="11">
    <location>
        <begin position="390"/>
        <end position="461"/>
    </location>
</feature>
<dbReference type="GO" id="GO:0016779">
    <property type="term" value="F:nucleotidyltransferase activity"/>
    <property type="evidence" value="ECO:0007669"/>
    <property type="project" value="UniProtKB-KW"/>
</dbReference>
<keyword evidence="2" id="KW-0548">Nucleotidyltransferase</keyword>
<dbReference type="GO" id="GO:0046872">
    <property type="term" value="F:metal ion binding"/>
    <property type="evidence" value="ECO:0007669"/>
    <property type="project" value="UniProtKB-KW"/>
</dbReference>
<feature type="compositionally biased region" description="Low complexity" evidence="11">
    <location>
        <begin position="1"/>
        <end position="15"/>
    </location>
</feature>
<evidence type="ECO:0000256" key="3">
    <source>
        <dbReference type="ARBA" id="ARBA00022705"/>
    </source>
</evidence>
<dbReference type="Proteomes" id="UP001385951">
    <property type="component" value="Unassembled WGS sequence"/>
</dbReference>
<reference evidence="13 14" key="1">
    <citation type="submission" date="2022-09" db="EMBL/GenBank/DDBJ databases">
        <authorList>
            <person name="Palmer J.M."/>
        </authorList>
    </citation>
    <scope>NUCLEOTIDE SEQUENCE [LARGE SCALE GENOMIC DNA]</scope>
    <source>
        <strain evidence="13 14">DSM 7382</strain>
    </source>
</reference>
<evidence type="ECO:0000256" key="5">
    <source>
        <dbReference type="ARBA" id="ARBA00022723"/>
    </source>
</evidence>
<dbReference type="PROSITE" id="PS52020">
    <property type="entry name" value="CRESS_DNA_REP"/>
    <property type="match status" value="1"/>
</dbReference>
<proteinExistence type="predicted"/>
<comment type="caution">
    <text evidence="13">The sequence shown here is derived from an EMBL/GenBank/DDBJ whole genome shotgun (WGS) entry which is preliminary data.</text>
</comment>
<feature type="region of interest" description="Disordered" evidence="11">
    <location>
        <begin position="1"/>
        <end position="24"/>
    </location>
</feature>
<keyword evidence="10" id="KW-0238">DNA-binding</keyword>
<keyword evidence="8" id="KW-0378">Hydrolase</keyword>
<keyword evidence="1" id="KW-0808">Transferase</keyword>
<evidence type="ECO:0000256" key="10">
    <source>
        <dbReference type="ARBA" id="ARBA00023125"/>
    </source>
</evidence>
<evidence type="ECO:0000313" key="13">
    <source>
        <dbReference type="EMBL" id="KAK7675911.1"/>
    </source>
</evidence>
<name>A0AAW0F826_9APHY</name>
<keyword evidence="3" id="KW-0235">DNA replication</keyword>
<dbReference type="Pfam" id="PF08283">
    <property type="entry name" value="Gemini_AL1_M"/>
    <property type="match status" value="1"/>
</dbReference>
<keyword evidence="7" id="KW-0255">Endonuclease</keyword>
<evidence type="ECO:0000256" key="1">
    <source>
        <dbReference type="ARBA" id="ARBA00022679"/>
    </source>
</evidence>
<evidence type="ECO:0000259" key="12">
    <source>
        <dbReference type="PROSITE" id="PS52020"/>
    </source>
</evidence>
<evidence type="ECO:0000256" key="6">
    <source>
        <dbReference type="ARBA" id="ARBA00022741"/>
    </source>
</evidence>
<gene>
    <name evidence="13" type="ORF">QCA50_021154</name>
</gene>
<keyword evidence="14" id="KW-1185">Reference proteome</keyword>
<evidence type="ECO:0000256" key="7">
    <source>
        <dbReference type="ARBA" id="ARBA00022759"/>
    </source>
</evidence>
<keyword evidence="9" id="KW-0190">Covalent protein-DNA linkage</keyword>
<accession>A0AAW0F826</accession>
<evidence type="ECO:0000256" key="4">
    <source>
        <dbReference type="ARBA" id="ARBA00022722"/>
    </source>
</evidence>
<evidence type="ECO:0000256" key="8">
    <source>
        <dbReference type="ARBA" id="ARBA00022801"/>
    </source>
</evidence>
<dbReference type="Pfam" id="PF00799">
    <property type="entry name" value="Gemini_AL1"/>
    <property type="match status" value="1"/>
</dbReference>
<dbReference type="InterPro" id="IPR022692">
    <property type="entry name" value="Gemini_AL1_REP_central"/>
</dbReference>
<dbReference type="EMBL" id="JASBNA010000159">
    <property type="protein sequence ID" value="KAK7675911.1"/>
    <property type="molecule type" value="Genomic_DNA"/>
</dbReference>
<evidence type="ECO:0000313" key="14">
    <source>
        <dbReference type="Proteomes" id="UP001385951"/>
    </source>
</evidence>
<keyword evidence="5" id="KW-0479">Metal-binding</keyword>
<dbReference type="GO" id="GO:0003677">
    <property type="term" value="F:DNA binding"/>
    <property type="evidence" value="ECO:0007669"/>
    <property type="project" value="UniProtKB-KW"/>
</dbReference>
<dbReference type="GO" id="GO:0000166">
    <property type="term" value="F:nucleotide binding"/>
    <property type="evidence" value="ECO:0007669"/>
    <property type="project" value="UniProtKB-KW"/>
</dbReference>
<evidence type="ECO:0000256" key="2">
    <source>
        <dbReference type="ARBA" id="ARBA00022695"/>
    </source>
</evidence>
<protein>
    <recommendedName>
        <fullName evidence="12">CRESS-DNA virus Rep endonuclease domain-containing protein</fullName>
    </recommendedName>
</protein>
<feature type="domain" description="CRESS-DNA virus Rep endonuclease" evidence="12">
    <location>
        <begin position="51"/>
        <end position="162"/>
    </location>
</feature>
<keyword evidence="6" id="KW-0547">Nucleotide-binding</keyword>
<dbReference type="AlphaFoldDB" id="A0AAW0F826"/>
<organism evidence="13 14">
    <name type="scientific">Cerrena zonata</name>
    <dbReference type="NCBI Taxonomy" id="2478898"/>
    <lineage>
        <taxon>Eukaryota</taxon>
        <taxon>Fungi</taxon>
        <taxon>Dikarya</taxon>
        <taxon>Basidiomycota</taxon>
        <taxon>Agaricomycotina</taxon>
        <taxon>Agaricomycetes</taxon>
        <taxon>Polyporales</taxon>
        <taxon>Cerrenaceae</taxon>
        <taxon>Cerrena</taxon>
    </lineage>
</organism>
<dbReference type="SUPFAM" id="SSF55464">
    <property type="entry name" value="Origin of replication-binding domain, RBD-like"/>
    <property type="match status" value="1"/>
</dbReference>
<dbReference type="GO" id="GO:0016888">
    <property type="term" value="F:DNA endonuclease activity, producing 5'-phosphomonoesters"/>
    <property type="evidence" value="ECO:0007669"/>
    <property type="project" value="InterPro"/>
</dbReference>
<evidence type="ECO:0000256" key="11">
    <source>
        <dbReference type="SAM" id="MobiDB-lite"/>
    </source>
</evidence>
<dbReference type="InterPro" id="IPR049912">
    <property type="entry name" value="CRESS_DNA_REP"/>
</dbReference>
<sequence>MPAIRSASAAATPAPVHHQIQPGGDETVVNHERERATFAAAPKGQLTANFRWGGKLYFLTYSQVGDAPNEAVTNFFNGLGARVEHWGAVEEHHGDGGRHWHVFVKFGGNGYRGRGAAALDIAGIHPNIQVAKGDPANLNRIWKYMHKEEGSTFWGTWEFTPFDLSAEKMTTAKNAWYSVLRDAKDQDHAWALIDHHAVGTSKDLFMNYDKIRSFVEHRWPREAVVFKPKFTDFPNLPRALRDWWDIEAQKPDRPKSLVLISESRLGKTAWARSLGRHTYMCGMWNSDNLDRECEYVVLDDMDPEWFKGYYKSFLGAQQEFNVTDKYRGKTRISDWSKPCIWLCNPEMDPRNAKGFSRDWLDKNCVFYELKWPLFGERQPEWDLREGRLAIRQRSPSPEGPTTPFNWSPSPTPAARRPGPEDAEGSGVRGGTQRADDGTRGGGGGGVVYLEDLLAPNNTRGF</sequence>